<evidence type="ECO:0008006" key="4">
    <source>
        <dbReference type="Google" id="ProtNLM"/>
    </source>
</evidence>
<comment type="caution">
    <text evidence="2">The sequence shown here is derived from an EMBL/GenBank/DDBJ whole genome shotgun (WGS) entry which is preliminary data.</text>
</comment>
<evidence type="ECO:0000313" key="3">
    <source>
        <dbReference type="Proteomes" id="UP000240996"/>
    </source>
</evidence>
<dbReference type="EMBL" id="PZZN01000002">
    <property type="protein sequence ID" value="PTM46117.1"/>
    <property type="molecule type" value="Genomic_DNA"/>
</dbReference>
<sequence>MEAGVIRVLASRWQGSVLVCGKCSKKLSGGFGDKRRTPLAKLLRAALGLKKGRKADRGVVEVKCLGVCPKNAVVMIDAARPDRWMLVPAGADAGEIVTTLRGGDAAPPSPSRVEDGLKAA</sequence>
<gene>
    <name evidence="2" type="ORF">C8J24_2357</name>
</gene>
<reference evidence="2 3" key="1">
    <citation type="submission" date="2018-04" db="EMBL/GenBank/DDBJ databases">
        <title>Genomic Encyclopedia of Type Strains, Phase III (KMG-III): the genomes of soil and plant-associated and newly described type strains.</title>
        <authorList>
            <person name="Whitman W."/>
        </authorList>
    </citation>
    <scope>NUCLEOTIDE SEQUENCE [LARGE SCALE GENOMIC DNA]</scope>
    <source>
        <strain evidence="2 3">NW12</strain>
    </source>
</reference>
<protein>
    <recommendedName>
        <fullName evidence="4">(2Fe-2S) ferredoxin</fullName>
    </recommendedName>
</protein>
<evidence type="ECO:0000313" key="2">
    <source>
        <dbReference type="EMBL" id="PTM46117.1"/>
    </source>
</evidence>
<feature type="region of interest" description="Disordered" evidence="1">
    <location>
        <begin position="100"/>
        <end position="120"/>
    </location>
</feature>
<keyword evidence="3" id="KW-1185">Reference proteome</keyword>
<name>A0A2T4YRH1_9SPHN</name>
<dbReference type="AlphaFoldDB" id="A0A2T4YRH1"/>
<evidence type="ECO:0000256" key="1">
    <source>
        <dbReference type="SAM" id="MobiDB-lite"/>
    </source>
</evidence>
<proteinExistence type="predicted"/>
<organism evidence="2 3">
    <name type="scientific">Sphingomonas aerolata</name>
    <dbReference type="NCBI Taxonomy" id="185951"/>
    <lineage>
        <taxon>Bacteria</taxon>
        <taxon>Pseudomonadati</taxon>
        <taxon>Pseudomonadota</taxon>
        <taxon>Alphaproteobacteria</taxon>
        <taxon>Sphingomonadales</taxon>
        <taxon>Sphingomonadaceae</taxon>
        <taxon>Sphingomonas</taxon>
    </lineage>
</organism>
<accession>A0A2T4YRH1</accession>
<dbReference type="Proteomes" id="UP000240996">
    <property type="component" value="Unassembled WGS sequence"/>
</dbReference>